<protein>
    <submittedName>
        <fullName evidence="2">Uncharacterized protein</fullName>
    </submittedName>
</protein>
<accession>A0ABN9DVM4</accession>
<dbReference type="Pfam" id="PF15741">
    <property type="entry name" value="LRIF1"/>
    <property type="match status" value="1"/>
</dbReference>
<evidence type="ECO:0000313" key="2">
    <source>
        <dbReference type="EMBL" id="CAI9576552.1"/>
    </source>
</evidence>
<feature type="compositionally biased region" description="Polar residues" evidence="1">
    <location>
        <begin position="394"/>
        <end position="404"/>
    </location>
</feature>
<organism evidence="2 3">
    <name type="scientific">Staurois parvus</name>
    <dbReference type="NCBI Taxonomy" id="386267"/>
    <lineage>
        <taxon>Eukaryota</taxon>
        <taxon>Metazoa</taxon>
        <taxon>Chordata</taxon>
        <taxon>Craniata</taxon>
        <taxon>Vertebrata</taxon>
        <taxon>Euteleostomi</taxon>
        <taxon>Amphibia</taxon>
        <taxon>Batrachia</taxon>
        <taxon>Anura</taxon>
        <taxon>Neobatrachia</taxon>
        <taxon>Ranoidea</taxon>
        <taxon>Ranidae</taxon>
        <taxon>Staurois</taxon>
    </lineage>
</organism>
<gene>
    <name evidence="2" type="ORF">SPARVUS_LOCUS8549138</name>
</gene>
<dbReference type="PANTHER" id="PTHR16131">
    <property type="entry name" value="LIGAND-DEPENDENT NUCLEAR RECEPTOR-INTERACTING FACTOR 1"/>
    <property type="match status" value="1"/>
</dbReference>
<name>A0ABN9DVM4_9NEOB</name>
<feature type="region of interest" description="Disordered" evidence="1">
    <location>
        <begin position="394"/>
        <end position="417"/>
    </location>
</feature>
<sequence>MNTKPGSLPMKTIPIFPPGHGLQIPAHAEVKSLPASSLPFSIQQRILPPNTSNDTNKIPSVIYVSPVNTMKTPTITPTPQSPLLSPVLVPAVQSGTATPSKGPLKWVVQENTESVVPVKTNTDTASKILTFMSGAKIEEQNLLSPNVAKIKDSALVMCNNKIYFLSKSTGELKSAVNVKQETSEKNPFNTEKGKDLANKLVEVVLSKNNLPTLTTKQTVNSGSSPLVHPDAASPAKNKICTPTQVSKKEPEVIYIDDDDDDEDIAANIQKPQSKETTSTKVYTPSASQGYGLQSSDNQVKEAEMGKTKVSVSHVIDDNTLRTKFGLFKKEKIVLNRLPLLRPESRSTSQNKDLMAYTETPERRKLPFSETSSISKRRKSADAYDFSMTSDTAGNNCRSFSTTATPVPAGSSDVTHTMSREGTYSSLALTETKTAYGNLSTSHLAQDSAPEMYTDPSDSHSFYVSQDITGHFSEAPPPRQRFHFESVYPDETTKDEKIQRLKEVLKEREQALEALRRQKWS</sequence>
<feature type="region of interest" description="Disordered" evidence="1">
    <location>
        <begin position="270"/>
        <end position="293"/>
    </location>
</feature>
<comment type="caution">
    <text evidence="2">The sequence shown here is derived from an EMBL/GenBank/DDBJ whole genome shotgun (WGS) entry which is preliminary data.</text>
</comment>
<evidence type="ECO:0000256" key="1">
    <source>
        <dbReference type="SAM" id="MobiDB-lite"/>
    </source>
</evidence>
<dbReference type="PANTHER" id="PTHR16131:SF2">
    <property type="entry name" value="LIGAND-DEPENDENT NUCLEAR RECEPTOR-INTERACTING FACTOR 1"/>
    <property type="match status" value="1"/>
</dbReference>
<evidence type="ECO:0000313" key="3">
    <source>
        <dbReference type="Proteomes" id="UP001162483"/>
    </source>
</evidence>
<dbReference type="Proteomes" id="UP001162483">
    <property type="component" value="Unassembled WGS sequence"/>
</dbReference>
<reference evidence="2" key="1">
    <citation type="submission" date="2023-05" db="EMBL/GenBank/DDBJ databases">
        <authorList>
            <person name="Stuckert A."/>
        </authorList>
    </citation>
    <scope>NUCLEOTIDE SEQUENCE</scope>
</reference>
<proteinExistence type="predicted"/>
<keyword evidence="3" id="KW-1185">Reference proteome</keyword>
<dbReference type="InterPro" id="IPR026191">
    <property type="entry name" value="LRIF1"/>
</dbReference>
<dbReference type="EMBL" id="CATNWA010014841">
    <property type="protein sequence ID" value="CAI9576552.1"/>
    <property type="molecule type" value="Genomic_DNA"/>
</dbReference>